<dbReference type="Proteomes" id="UP000286716">
    <property type="component" value="Unassembled WGS sequence"/>
</dbReference>
<evidence type="ECO:0000313" key="2">
    <source>
        <dbReference type="Proteomes" id="UP000286716"/>
    </source>
</evidence>
<proteinExistence type="predicted"/>
<protein>
    <submittedName>
        <fullName evidence="1">Uncharacterized protein</fullName>
    </submittedName>
</protein>
<dbReference type="EMBL" id="QHHU01000021">
    <property type="protein sequence ID" value="RSM44280.1"/>
    <property type="molecule type" value="Genomic_DNA"/>
</dbReference>
<reference evidence="1 2" key="1">
    <citation type="submission" date="2018-05" db="EMBL/GenBank/DDBJ databases">
        <title>Evolution of GPA BGCs.</title>
        <authorList>
            <person name="Waglechner N."/>
            <person name="Wright G.D."/>
        </authorList>
    </citation>
    <scope>NUCLEOTIDE SEQUENCE [LARGE SCALE GENOMIC DNA]</scope>
    <source>
        <strain evidence="1 2">DSM 5908</strain>
    </source>
</reference>
<comment type="caution">
    <text evidence="1">The sequence shown here is derived from an EMBL/GenBank/DDBJ whole genome shotgun (WGS) entry which is preliminary data.</text>
</comment>
<accession>A0A428WMN4</accession>
<dbReference type="OrthoDB" id="3805675at2"/>
<sequence>MGTPQLRGKLGPLLYGWCGIHRTADDREARREVRNAISAAIAKFPADERLAVTVALGIAPGTQHVLLNERIGVLADQLRISERTARRRIDRSFARLAAEIEAGTRRSGDAPDPGRGWSVQRLKVLVRLDVPQPELIEERQIVATRDGLRRISAMFTVPRAEDGRDVERQVVADALHGARITDIELEGNRHFRWLLDLPRPLACGESHTFSMAYRIRDDLPIRPTYTFVPLVPCESFSVRIRFDRRNPPSVVWRVDGVSPSVLSEPPQPGTPLAVDSAGEVAEDFSGLRLGNAYGLRWLL</sequence>
<name>A0A428WMN4_AMYBA</name>
<keyword evidence="2" id="KW-1185">Reference proteome</keyword>
<dbReference type="AlphaFoldDB" id="A0A428WMN4"/>
<evidence type="ECO:0000313" key="1">
    <source>
        <dbReference type="EMBL" id="RSM44280.1"/>
    </source>
</evidence>
<organism evidence="1 2">
    <name type="scientific">Amycolatopsis balhimycina DSM 5908</name>
    <dbReference type="NCBI Taxonomy" id="1081091"/>
    <lineage>
        <taxon>Bacteria</taxon>
        <taxon>Bacillati</taxon>
        <taxon>Actinomycetota</taxon>
        <taxon>Actinomycetes</taxon>
        <taxon>Pseudonocardiales</taxon>
        <taxon>Pseudonocardiaceae</taxon>
        <taxon>Amycolatopsis</taxon>
    </lineage>
</organism>
<gene>
    <name evidence="1" type="ORF">DMA12_17165</name>
</gene>